<evidence type="ECO:0000256" key="1">
    <source>
        <dbReference type="ARBA" id="ARBA00004123"/>
    </source>
</evidence>
<evidence type="ECO:0000313" key="11">
    <source>
        <dbReference type="Proteomes" id="UP000053641"/>
    </source>
</evidence>
<accession>A0A099Z5B0</accession>
<dbReference type="InterPro" id="IPR036236">
    <property type="entry name" value="Znf_C2H2_sf"/>
</dbReference>
<comment type="subcellular location">
    <subcellularLocation>
        <location evidence="1">Nucleus</location>
    </subcellularLocation>
</comment>
<evidence type="ECO:0000256" key="6">
    <source>
        <dbReference type="ARBA" id="ARBA00023125"/>
    </source>
</evidence>
<dbReference type="AlphaFoldDB" id="A0A099Z5B0"/>
<evidence type="ECO:0000256" key="3">
    <source>
        <dbReference type="ARBA" id="ARBA00022737"/>
    </source>
</evidence>
<dbReference type="FunFam" id="3.30.160.60:FF:000013">
    <property type="entry name" value="Putative zinc finger E-box-binding homeobox 2"/>
    <property type="match status" value="1"/>
</dbReference>
<dbReference type="Gene3D" id="3.30.160.60">
    <property type="entry name" value="Classic Zinc Finger"/>
    <property type="match status" value="2"/>
</dbReference>
<feature type="domain" description="C2H2-type" evidence="9">
    <location>
        <begin position="1"/>
        <end position="26"/>
    </location>
</feature>
<reference evidence="10 11" key="1">
    <citation type="submission" date="2014-06" db="EMBL/GenBank/DDBJ databases">
        <title>Genome evolution of avian class.</title>
        <authorList>
            <person name="Zhang G."/>
            <person name="Li C."/>
        </authorList>
    </citation>
    <scope>NUCLEOTIDE SEQUENCE [LARGE SCALE GENOMIC DNA]</scope>
    <source>
        <strain evidence="10">BGI_N309</strain>
    </source>
</reference>
<dbReference type="PANTHER" id="PTHR24391:SF27">
    <property type="entry name" value="ZINC FINGER PROTEIN 1"/>
    <property type="match status" value="1"/>
</dbReference>
<keyword evidence="6 10" id="KW-0238">DNA-binding</keyword>
<dbReference type="GO" id="GO:0032502">
    <property type="term" value="P:developmental process"/>
    <property type="evidence" value="ECO:0007669"/>
    <property type="project" value="UniProtKB-ARBA"/>
</dbReference>
<dbReference type="EMBL" id="KL888521">
    <property type="protein sequence ID" value="KGL75950.1"/>
    <property type="molecule type" value="Genomic_DNA"/>
</dbReference>
<evidence type="ECO:0000256" key="5">
    <source>
        <dbReference type="ARBA" id="ARBA00022833"/>
    </source>
</evidence>
<sequence>CPLCAKAFKHKHHLVEHRRLHTGEKPFCCARCGKRFSHSGSYSQHVHR</sequence>
<dbReference type="Pfam" id="PF00096">
    <property type="entry name" value="zf-C2H2"/>
    <property type="match status" value="1"/>
</dbReference>
<feature type="non-terminal residue" evidence="10">
    <location>
        <position position="1"/>
    </location>
</feature>
<evidence type="ECO:0000256" key="4">
    <source>
        <dbReference type="ARBA" id="ARBA00022771"/>
    </source>
</evidence>
<keyword evidence="2" id="KW-0479">Metal-binding</keyword>
<gene>
    <name evidence="10" type="ORF">N309_01016</name>
</gene>
<keyword evidence="11" id="KW-1185">Reference proteome</keyword>
<evidence type="ECO:0000256" key="2">
    <source>
        <dbReference type="ARBA" id="ARBA00022723"/>
    </source>
</evidence>
<protein>
    <submittedName>
        <fullName evidence="10">Zinc finger E-box-binding homeobox 1</fullName>
    </submittedName>
</protein>
<dbReference type="SUPFAM" id="SSF57667">
    <property type="entry name" value="beta-beta-alpha zinc fingers"/>
    <property type="match status" value="1"/>
</dbReference>
<dbReference type="PROSITE" id="PS00028">
    <property type="entry name" value="ZINC_FINGER_C2H2_1"/>
    <property type="match status" value="1"/>
</dbReference>
<evidence type="ECO:0000256" key="8">
    <source>
        <dbReference type="PROSITE-ProRule" id="PRU00042"/>
    </source>
</evidence>
<dbReference type="GO" id="GO:0008270">
    <property type="term" value="F:zinc ion binding"/>
    <property type="evidence" value="ECO:0007669"/>
    <property type="project" value="UniProtKB-KW"/>
</dbReference>
<dbReference type="InterPro" id="IPR013087">
    <property type="entry name" value="Znf_C2H2_type"/>
</dbReference>
<dbReference type="FunFam" id="3.30.160.60:FF:000202">
    <property type="entry name" value="Zinc finger protein 574"/>
    <property type="match status" value="1"/>
</dbReference>
<dbReference type="GO" id="GO:0045892">
    <property type="term" value="P:negative regulation of DNA-templated transcription"/>
    <property type="evidence" value="ECO:0007669"/>
    <property type="project" value="UniProtKB-ARBA"/>
</dbReference>
<evidence type="ECO:0000256" key="7">
    <source>
        <dbReference type="ARBA" id="ARBA00023242"/>
    </source>
</evidence>
<dbReference type="PANTHER" id="PTHR24391">
    <property type="entry name" value="HISTONE H4 TRANSCRIPTION FACTOR-RELATED"/>
    <property type="match status" value="1"/>
</dbReference>
<keyword evidence="7" id="KW-0539">Nucleus</keyword>
<keyword evidence="5" id="KW-0862">Zinc</keyword>
<keyword evidence="4 8" id="KW-0863">Zinc-finger</keyword>
<dbReference type="InterPro" id="IPR051574">
    <property type="entry name" value="ZnF_E-box_Homeobox"/>
</dbReference>
<feature type="non-terminal residue" evidence="10">
    <location>
        <position position="48"/>
    </location>
</feature>
<keyword evidence="3" id="KW-0677">Repeat</keyword>
<feature type="domain" description="C2H2-type" evidence="9">
    <location>
        <begin position="27"/>
        <end position="48"/>
    </location>
</feature>
<dbReference type="Proteomes" id="UP000053641">
    <property type="component" value="Unassembled WGS sequence"/>
</dbReference>
<dbReference type="GO" id="GO:0005634">
    <property type="term" value="C:nucleus"/>
    <property type="evidence" value="ECO:0007669"/>
    <property type="project" value="UniProtKB-SubCell"/>
</dbReference>
<name>A0A099Z5B0_TINGU</name>
<dbReference type="GO" id="GO:0000981">
    <property type="term" value="F:DNA-binding transcription factor activity, RNA polymerase II-specific"/>
    <property type="evidence" value="ECO:0007669"/>
    <property type="project" value="TreeGrafter"/>
</dbReference>
<keyword evidence="10" id="KW-0371">Homeobox</keyword>
<dbReference type="GO" id="GO:0000978">
    <property type="term" value="F:RNA polymerase II cis-regulatory region sequence-specific DNA binding"/>
    <property type="evidence" value="ECO:0007669"/>
    <property type="project" value="TreeGrafter"/>
</dbReference>
<evidence type="ECO:0000313" key="10">
    <source>
        <dbReference type="EMBL" id="KGL75950.1"/>
    </source>
</evidence>
<dbReference type="PROSITE" id="PS50157">
    <property type="entry name" value="ZINC_FINGER_C2H2_2"/>
    <property type="match status" value="2"/>
</dbReference>
<proteinExistence type="predicted"/>
<evidence type="ECO:0000259" key="9">
    <source>
        <dbReference type="PROSITE" id="PS50157"/>
    </source>
</evidence>
<dbReference type="STRING" id="94827.A0A099Z5B0"/>
<organism evidence="10 11">
    <name type="scientific">Tinamus guttatus</name>
    <name type="common">White-throated tinamou</name>
    <dbReference type="NCBI Taxonomy" id="94827"/>
    <lineage>
        <taxon>Eukaryota</taxon>
        <taxon>Metazoa</taxon>
        <taxon>Chordata</taxon>
        <taxon>Craniata</taxon>
        <taxon>Vertebrata</taxon>
        <taxon>Euteleostomi</taxon>
        <taxon>Archelosauria</taxon>
        <taxon>Archosauria</taxon>
        <taxon>Dinosauria</taxon>
        <taxon>Saurischia</taxon>
        <taxon>Theropoda</taxon>
        <taxon>Coelurosauria</taxon>
        <taxon>Aves</taxon>
        <taxon>Palaeognathae</taxon>
        <taxon>Tinamiformes</taxon>
        <taxon>Tinamidae</taxon>
        <taxon>Tinamus</taxon>
    </lineage>
</organism>